<dbReference type="AlphaFoldDB" id="G0PI53"/>
<dbReference type="STRING" id="135651.G0PI53"/>
<name>G0PI53_CAEBE</name>
<sequence length="64" mass="6724">MGCAASQENSIANVSSSSNTATTSASSINNSQKWATPRAAQASRPTNTNLTQARFETCSVRVFI</sequence>
<evidence type="ECO:0000313" key="2">
    <source>
        <dbReference type="EMBL" id="EGT57310.1"/>
    </source>
</evidence>
<gene>
    <name evidence="2" type="ORF">CAEBREN_28593</name>
</gene>
<dbReference type="HOGENOM" id="CLU_2869680_0_0_1"/>
<accession>G0PI53</accession>
<keyword evidence="3" id="KW-1185">Reference proteome</keyword>
<proteinExistence type="predicted"/>
<dbReference type="eggNOG" id="KOG1626">
    <property type="taxonomic scope" value="Eukaryota"/>
</dbReference>
<feature type="compositionally biased region" description="Low complexity" evidence="1">
    <location>
        <begin position="9"/>
        <end position="31"/>
    </location>
</feature>
<organism evidence="3">
    <name type="scientific">Caenorhabditis brenneri</name>
    <name type="common">Nematode worm</name>
    <dbReference type="NCBI Taxonomy" id="135651"/>
    <lineage>
        <taxon>Eukaryota</taxon>
        <taxon>Metazoa</taxon>
        <taxon>Ecdysozoa</taxon>
        <taxon>Nematoda</taxon>
        <taxon>Chromadorea</taxon>
        <taxon>Rhabditida</taxon>
        <taxon>Rhabditina</taxon>
        <taxon>Rhabditomorpha</taxon>
        <taxon>Rhabditoidea</taxon>
        <taxon>Rhabditidae</taxon>
        <taxon>Peloderinae</taxon>
        <taxon>Caenorhabditis</taxon>
    </lineage>
</organism>
<reference evidence="3" key="1">
    <citation type="submission" date="2011-07" db="EMBL/GenBank/DDBJ databases">
        <authorList>
            <consortium name="Caenorhabditis brenneri Sequencing and Analysis Consortium"/>
            <person name="Wilson R.K."/>
        </authorList>
    </citation>
    <scope>NUCLEOTIDE SEQUENCE [LARGE SCALE GENOMIC DNA]</scope>
    <source>
        <strain evidence="3">PB2801</strain>
    </source>
</reference>
<evidence type="ECO:0000313" key="3">
    <source>
        <dbReference type="Proteomes" id="UP000008068"/>
    </source>
</evidence>
<protein>
    <submittedName>
        <fullName evidence="2">Uncharacterized protein</fullName>
    </submittedName>
</protein>
<dbReference type="EMBL" id="GL380532">
    <property type="protein sequence ID" value="EGT57310.1"/>
    <property type="molecule type" value="Genomic_DNA"/>
</dbReference>
<evidence type="ECO:0000256" key="1">
    <source>
        <dbReference type="SAM" id="MobiDB-lite"/>
    </source>
</evidence>
<dbReference type="InParanoid" id="G0PI53"/>
<dbReference type="Proteomes" id="UP000008068">
    <property type="component" value="Unassembled WGS sequence"/>
</dbReference>
<feature type="region of interest" description="Disordered" evidence="1">
    <location>
        <begin position="1"/>
        <end position="51"/>
    </location>
</feature>